<protein>
    <recommendedName>
        <fullName evidence="5">Cell division protein SepF</fullName>
    </recommendedName>
</protein>
<keyword evidence="3 5" id="KW-0131">Cell cycle</keyword>
<comment type="caution">
    <text evidence="6">The sequence shown here is derived from an EMBL/GenBank/DDBJ whole genome shotgun (WGS) entry which is preliminary data.</text>
</comment>
<evidence type="ECO:0000313" key="7">
    <source>
        <dbReference type="Proteomes" id="UP000179242"/>
    </source>
</evidence>
<dbReference type="PANTHER" id="PTHR35798:SF1">
    <property type="entry name" value="CELL DIVISION PROTEIN SEPF"/>
    <property type="match status" value="1"/>
</dbReference>
<organism evidence="6 7">
    <name type="scientific">candidate division WOR-1 bacterium RIFOXYC2_FULL_46_14</name>
    <dbReference type="NCBI Taxonomy" id="1802587"/>
    <lineage>
        <taxon>Bacteria</taxon>
        <taxon>Bacillati</taxon>
        <taxon>Saganbacteria</taxon>
    </lineage>
</organism>
<evidence type="ECO:0000256" key="1">
    <source>
        <dbReference type="ARBA" id="ARBA00022618"/>
    </source>
</evidence>
<name>A0A1F4U5L8_UNCSA</name>
<dbReference type="EMBL" id="MEUJ01000004">
    <property type="protein sequence ID" value="OGC40169.1"/>
    <property type="molecule type" value="Genomic_DNA"/>
</dbReference>
<evidence type="ECO:0000256" key="5">
    <source>
        <dbReference type="HAMAP-Rule" id="MF_01197"/>
    </source>
</evidence>
<dbReference type="InterPro" id="IPR023052">
    <property type="entry name" value="Cell_div_SepF"/>
</dbReference>
<dbReference type="AlphaFoldDB" id="A0A1F4U5L8"/>
<dbReference type="InterPro" id="IPR007561">
    <property type="entry name" value="Cell_div_SepF/SepF-rel"/>
</dbReference>
<dbReference type="InterPro" id="IPR038594">
    <property type="entry name" value="SepF-like_sf"/>
</dbReference>
<dbReference type="GO" id="GO:0043093">
    <property type="term" value="P:FtsZ-dependent cytokinesis"/>
    <property type="evidence" value="ECO:0007669"/>
    <property type="project" value="UniProtKB-UniRule"/>
</dbReference>
<proteinExistence type="inferred from homology"/>
<comment type="function">
    <text evidence="4 5">Cell division protein that is part of the divisome complex and is recruited early to the Z-ring. Probably stimulates Z-ring formation, perhaps through the cross-linking of FtsZ protofilaments. Its function overlaps with FtsA.</text>
</comment>
<keyword evidence="2 5" id="KW-0717">Septation</keyword>
<reference evidence="6 7" key="1">
    <citation type="journal article" date="2016" name="Nat. Commun.">
        <title>Thousands of microbial genomes shed light on interconnected biogeochemical processes in an aquifer system.</title>
        <authorList>
            <person name="Anantharaman K."/>
            <person name="Brown C.T."/>
            <person name="Hug L.A."/>
            <person name="Sharon I."/>
            <person name="Castelle C.J."/>
            <person name="Probst A.J."/>
            <person name="Thomas B.C."/>
            <person name="Singh A."/>
            <person name="Wilkins M.J."/>
            <person name="Karaoz U."/>
            <person name="Brodie E.L."/>
            <person name="Williams K.H."/>
            <person name="Hubbard S.S."/>
            <person name="Banfield J.F."/>
        </authorList>
    </citation>
    <scope>NUCLEOTIDE SEQUENCE [LARGE SCALE GENOMIC DNA]</scope>
</reference>
<dbReference type="Proteomes" id="UP000179242">
    <property type="component" value="Unassembled WGS sequence"/>
</dbReference>
<dbReference type="HAMAP" id="MF_01197">
    <property type="entry name" value="SepF"/>
    <property type="match status" value="1"/>
</dbReference>
<evidence type="ECO:0000256" key="4">
    <source>
        <dbReference type="ARBA" id="ARBA00044936"/>
    </source>
</evidence>
<keyword evidence="1 5" id="KW-0132">Cell division</keyword>
<dbReference type="GO" id="GO:0005737">
    <property type="term" value="C:cytoplasm"/>
    <property type="evidence" value="ECO:0007669"/>
    <property type="project" value="UniProtKB-SubCell"/>
</dbReference>
<evidence type="ECO:0000256" key="2">
    <source>
        <dbReference type="ARBA" id="ARBA00023210"/>
    </source>
</evidence>
<evidence type="ECO:0000313" key="6">
    <source>
        <dbReference type="EMBL" id="OGC40169.1"/>
    </source>
</evidence>
<dbReference type="Gene3D" id="3.30.110.150">
    <property type="entry name" value="SepF-like protein"/>
    <property type="match status" value="1"/>
</dbReference>
<comment type="subunit">
    <text evidence="5">Homodimer. Interacts with FtsZ.</text>
</comment>
<comment type="subcellular location">
    <subcellularLocation>
        <location evidence="5">Cytoplasm</location>
    </subcellularLocation>
    <text evidence="5">Localizes to the division site, in a FtsZ-dependent manner.</text>
</comment>
<dbReference type="PANTHER" id="PTHR35798">
    <property type="entry name" value="CELL DIVISION PROTEIN SEPF"/>
    <property type="match status" value="1"/>
</dbReference>
<keyword evidence="5" id="KW-0963">Cytoplasm</keyword>
<dbReference type="GO" id="GO:0000917">
    <property type="term" value="P:division septum assembly"/>
    <property type="evidence" value="ECO:0007669"/>
    <property type="project" value="UniProtKB-KW"/>
</dbReference>
<sequence length="149" mass="16523">MVENLLKRAKVFMGLETEEEENRASASQLDIGSILKGRREAVKEKTECLCEIMLYEPKVYEDSLSISGSLRGGSPVLVNLKNLDPSEGTRLIDFVCGTAYAIDGHMVKIAETIFLFTPNSVRVTEAEEKGILEEGVSPFGERKDSFFGR</sequence>
<comment type="similarity">
    <text evidence="5">Belongs to the SepF family.</text>
</comment>
<dbReference type="Pfam" id="PF04472">
    <property type="entry name" value="SepF"/>
    <property type="match status" value="1"/>
</dbReference>
<gene>
    <name evidence="5" type="primary">sepF</name>
    <name evidence="6" type="ORF">A2438_02660</name>
</gene>
<accession>A0A1F4U5L8</accession>
<evidence type="ECO:0000256" key="3">
    <source>
        <dbReference type="ARBA" id="ARBA00023306"/>
    </source>
</evidence>